<reference evidence="4 5" key="1">
    <citation type="submission" date="2024-05" db="EMBL/GenBank/DDBJ databases">
        <title>A draft genome resource for the thread blight pathogen Marasmius tenuissimus strain MS-2.</title>
        <authorList>
            <person name="Yulfo-Soto G.E."/>
            <person name="Baruah I.K."/>
            <person name="Amoako-Attah I."/>
            <person name="Bukari Y."/>
            <person name="Meinhardt L.W."/>
            <person name="Bailey B.A."/>
            <person name="Cohen S.P."/>
        </authorList>
    </citation>
    <scope>NUCLEOTIDE SEQUENCE [LARGE SCALE GENOMIC DNA]</scope>
    <source>
        <strain evidence="4 5">MS-2</strain>
    </source>
</reference>
<evidence type="ECO:0000256" key="1">
    <source>
        <dbReference type="ARBA" id="ARBA00022737"/>
    </source>
</evidence>
<keyword evidence="1" id="KW-0677">Repeat</keyword>
<feature type="region of interest" description="Disordered" evidence="2">
    <location>
        <begin position="1"/>
        <end position="20"/>
    </location>
</feature>
<proteinExistence type="predicted"/>
<feature type="domain" description="Nephrocystin 3-like N-terminal" evidence="3">
    <location>
        <begin position="88"/>
        <end position="253"/>
    </location>
</feature>
<sequence length="321" mass="36627">MIENRHHGSGTQNNYNAHDQNINHGRDQIFNVGGDFVRNFNTTVRNPYKTLWGAVGGVGASHDAEQQYARGKCLEGTRREVLRIIRLWLLAKRKEDPICWLSGAAGVGKSAIAMTIAKACEEEGRLVSSFFFFRSDPGRDNPSALVLTIAHGLVSTIPSMRGPIQRRISKDPRILEANLEIQFRKLLLNPTLNRSWLWSLPKLPFVPKVPNIVVIDGLDECSDEPTQLRILSIIQSAVQNTPHFPLRFLICSRPESWIRQAFDARPLRQLSKVIVLDNSFTPSEDIMQYYRHHFREISEDPQYSQVSFLRPWPSEEDLELC</sequence>
<accession>A0ABR2Z7G3</accession>
<dbReference type="InterPro" id="IPR027417">
    <property type="entry name" value="P-loop_NTPase"/>
</dbReference>
<dbReference type="PANTHER" id="PTHR10039:SF14">
    <property type="entry name" value="NACHT DOMAIN-CONTAINING PROTEIN"/>
    <property type="match status" value="1"/>
</dbReference>
<dbReference type="EMBL" id="JBBXMP010000629">
    <property type="protein sequence ID" value="KAL0057218.1"/>
    <property type="molecule type" value="Genomic_DNA"/>
</dbReference>
<dbReference type="PANTHER" id="PTHR10039">
    <property type="entry name" value="AMELOGENIN"/>
    <property type="match status" value="1"/>
</dbReference>
<evidence type="ECO:0000256" key="2">
    <source>
        <dbReference type="SAM" id="MobiDB-lite"/>
    </source>
</evidence>
<gene>
    <name evidence="4" type="ORF">AAF712_016148</name>
</gene>
<name>A0ABR2Z7G3_9AGAR</name>
<evidence type="ECO:0000313" key="4">
    <source>
        <dbReference type="EMBL" id="KAL0057218.1"/>
    </source>
</evidence>
<feature type="compositionally biased region" description="Polar residues" evidence="2">
    <location>
        <begin position="9"/>
        <end position="20"/>
    </location>
</feature>
<dbReference type="Proteomes" id="UP001437256">
    <property type="component" value="Unassembled WGS sequence"/>
</dbReference>
<protein>
    <recommendedName>
        <fullName evidence="3">Nephrocystin 3-like N-terminal domain-containing protein</fullName>
    </recommendedName>
</protein>
<evidence type="ECO:0000259" key="3">
    <source>
        <dbReference type="Pfam" id="PF24883"/>
    </source>
</evidence>
<dbReference type="Pfam" id="PF24883">
    <property type="entry name" value="NPHP3_N"/>
    <property type="match status" value="1"/>
</dbReference>
<organism evidence="4 5">
    <name type="scientific">Marasmius tenuissimus</name>
    <dbReference type="NCBI Taxonomy" id="585030"/>
    <lineage>
        <taxon>Eukaryota</taxon>
        <taxon>Fungi</taxon>
        <taxon>Dikarya</taxon>
        <taxon>Basidiomycota</taxon>
        <taxon>Agaricomycotina</taxon>
        <taxon>Agaricomycetes</taxon>
        <taxon>Agaricomycetidae</taxon>
        <taxon>Agaricales</taxon>
        <taxon>Marasmiineae</taxon>
        <taxon>Marasmiaceae</taxon>
        <taxon>Marasmius</taxon>
    </lineage>
</organism>
<keyword evidence="5" id="KW-1185">Reference proteome</keyword>
<comment type="caution">
    <text evidence="4">The sequence shown here is derived from an EMBL/GenBank/DDBJ whole genome shotgun (WGS) entry which is preliminary data.</text>
</comment>
<dbReference type="InterPro" id="IPR056884">
    <property type="entry name" value="NPHP3-like_N"/>
</dbReference>
<dbReference type="SUPFAM" id="SSF52540">
    <property type="entry name" value="P-loop containing nucleoside triphosphate hydrolases"/>
    <property type="match status" value="1"/>
</dbReference>
<dbReference type="Gene3D" id="3.40.50.300">
    <property type="entry name" value="P-loop containing nucleotide triphosphate hydrolases"/>
    <property type="match status" value="1"/>
</dbReference>
<evidence type="ECO:0000313" key="5">
    <source>
        <dbReference type="Proteomes" id="UP001437256"/>
    </source>
</evidence>